<sequence>MKTSPVSRRQFVRTAAGAAALFTAPLIVPSRLFGAAAPSNRIRVGQIGCGRIALGHDLPGVLKSGLADVVAVCDLDTKRLAHGQAWVQRFYQGGTRMAPEVAAYADYQELLARKDIDAVVLSLPDHQHAEVALRAVRAGKDIYLQKPFTMTYAESVVLRDAVARSGCIMQIGSQQRSWGPHQQFRRACEFVRSGRVGRITAVEIGLPIDPTRRDDPPQPVPEHLNYDRWLGPTPEVYYTEQRVHSQRLNAEGALDIGSRPGWLRHEAYCLGMITGWGSHHFDVAHWGLDQEYGGPLQLEGTGEFPTNAIWNVHGKYNVQLTYPGGVRMRVSDELQNGIKFIGDEGWIFVARDEGATASDPKSNTPGKLHWLAASDPKLLDPEGVTVKFPESLSHHKNWLECVQSRAKPLSPAAMAHHSNTACILSWIAMKTARPLTWDAGAGRFVNDAAADALLTRPERAGYGALRLAAKA</sequence>
<dbReference type="KEGG" id="obg:Verru16b_00626"/>
<dbReference type="RefSeq" id="WP_069960912.1">
    <property type="nucleotide sequence ID" value="NZ_CP016094.1"/>
</dbReference>
<dbReference type="EMBL" id="CP016094">
    <property type="protein sequence ID" value="AOS43577.1"/>
    <property type="molecule type" value="Genomic_DNA"/>
</dbReference>
<keyword evidence="3" id="KW-0560">Oxidoreductase</keyword>
<dbReference type="GO" id="GO:0000166">
    <property type="term" value="F:nucleotide binding"/>
    <property type="evidence" value="ECO:0007669"/>
    <property type="project" value="InterPro"/>
</dbReference>
<dbReference type="InterPro" id="IPR050463">
    <property type="entry name" value="Gfo/Idh/MocA_oxidrdct_glycsds"/>
</dbReference>
<reference evidence="3 4" key="1">
    <citation type="submission" date="2016-06" db="EMBL/GenBank/DDBJ databases">
        <title>Three novel species with peptidoglycan cell walls form the new genus Lacunisphaera gen. nov. in the family Opitutaceae of the verrucomicrobial subdivision 4.</title>
        <authorList>
            <person name="Rast P."/>
            <person name="Gloeckner I."/>
            <person name="Jogler M."/>
            <person name="Boedeker C."/>
            <person name="Jeske O."/>
            <person name="Wiegand S."/>
            <person name="Reinhardt R."/>
            <person name="Schumann P."/>
            <person name="Rohde M."/>
            <person name="Spring S."/>
            <person name="Gloeckner F.O."/>
            <person name="Jogler C."/>
        </authorList>
    </citation>
    <scope>NUCLEOTIDE SEQUENCE [LARGE SCALE GENOMIC DNA]</scope>
    <source>
        <strain evidence="3 4">IG16b</strain>
    </source>
</reference>
<dbReference type="PANTHER" id="PTHR43818">
    <property type="entry name" value="BCDNA.GH03377"/>
    <property type="match status" value="1"/>
</dbReference>
<dbReference type="EC" id="1.1.1.18" evidence="3"/>
<dbReference type="Pfam" id="PF01408">
    <property type="entry name" value="GFO_IDH_MocA"/>
    <property type="match status" value="1"/>
</dbReference>
<dbReference type="Gene3D" id="3.40.50.720">
    <property type="entry name" value="NAD(P)-binding Rossmann-like Domain"/>
    <property type="match status" value="1"/>
</dbReference>
<organism evidence="3 4">
    <name type="scientific">Lacunisphaera limnophila</name>
    <dbReference type="NCBI Taxonomy" id="1838286"/>
    <lineage>
        <taxon>Bacteria</taxon>
        <taxon>Pseudomonadati</taxon>
        <taxon>Verrucomicrobiota</taxon>
        <taxon>Opitutia</taxon>
        <taxon>Opitutales</taxon>
        <taxon>Opitutaceae</taxon>
        <taxon>Lacunisphaera</taxon>
    </lineage>
</organism>
<dbReference type="PANTHER" id="PTHR43818:SF5">
    <property type="entry name" value="OXIDOREDUCTASE FAMILY PROTEIN"/>
    <property type="match status" value="1"/>
</dbReference>
<dbReference type="SUPFAM" id="SSF51735">
    <property type="entry name" value="NAD(P)-binding Rossmann-fold domains"/>
    <property type="match status" value="1"/>
</dbReference>
<dbReference type="InterPro" id="IPR036291">
    <property type="entry name" value="NAD(P)-bd_dom_sf"/>
</dbReference>
<keyword evidence="4" id="KW-1185">Reference proteome</keyword>
<protein>
    <submittedName>
        <fullName evidence="3">Inositol 2-dehydrogenase</fullName>
        <ecNumber evidence="3">1.1.1.18</ecNumber>
    </submittedName>
</protein>
<feature type="domain" description="Gfo/Idh/MocA-like oxidoreductase N-terminal" evidence="1">
    <location>
        <begin position="42"/>
        <end position="172"/>
    </location>
</feature>
<dbReference type="OrthoDB" id="9767999at2"/>
<feature type="domain" description="Gfo/Idh/MocA-like oxidoreductase bacterial type C-terminal" evidence="2">
    <location>
        <begin position="216"/>
        <end position="462"/>
    </location>
</feature>
<dbReference type="Pfam" id="PF19051">
    <property type="entry name" value="GFO_IDH_MocA_C2"/>
    <property type="match status" value="1"/>
</dbReference>
<dbReference type="PATRIC" id="fig|1838286.3.peg.633"/>
<dbReference type="InterPro" id="IPR043906">
    <property type="entry name" value="Gfo/Idh/MocA_OxRdtase_bact_C"/>
</dbReference>
<dbReference type="Proteomes" id="UP000095228">
    <property type="component" value="Chromosome"/>
</dbReference>
<dbReference type="InterPro" id="IPR006311">
    <property type="entry name" value="TAT_signal"/>
</dbReference>
<evidence type="ECO:0000313" key="3">
    <source>
        <dbReference type="EMBL" id="AOS43577.1"/>
    </source>
</evidence>
<evidence type="ECO:0000259" key="1">
    <source>
        <dbReference type="Pfam" id="PF01408"/>
    </source>
</evidence>
<gene>
    <name evidence="3" type="primary">iolG_1</name>
    <name evidence="3" type="ORF">Verru16b_00626</name>
</gene>
<dbReference type="PROSITE" id="PS51318">
    <property type="entry name" value="TAT"/>
    <property type="match status" value="1"/>
</dbReference>
<dbReference type="STRING" id="1838286.Verru16b_00626"/>
<name>A0A1D8ARS3_9BACT</name>
<evidence type="ECO:0000259" key="2">
    <source>
        <dbReference type="Pfam" id="PF19051"/>
    </source>
</evidence>
<dbReference type="InterPro" id="IPR000683">
    <property type="entry name" value="Gfo/Idh/MocA-like_OxRdtase_N"/>
</dbReference>
<proteinExistence type="predicted"/>
<dbReference type="SUPFAM" id="SSF55347">
    <property type="entry name" value="Glyceraldehyde-3-phosphate dehydrogenase-like, C-terminal domain"/>
    <property type="match status" value="1"/>
</dbReference>
<dbReference type="AlphaFoldDB" id="A0A1D8ARS3"/>
<evidence type="ECO:0000313" key="4">
    <source>
        <dbReference type="Proteomes" id="UP000095228"/>
    </source>
</evidence>
<dbReference type="Gene3D" id="3.30.360.10">
    <property type="entry name" value="Dihydrodipicolinate Reductase, domain 2"/>
    <property type="match status" value="1"/>
</dbReference>
<accession>A0A1D8ARS3</accession>
<dbReference type="GO" id="GO:0050112">
    <property type="term" value="F:inositol 2-dehydrogenase (NAD+) activity"/>
    <property type="evidence" value="ECO:0007669"/>
    <property type="project" value="UniProtKB-EC"/>
</dbReference>